<dbReference type="Proteomes" id="UP001595901">
    <property type="component" value="Unassembled WGS sequence"/>
</dbReference>
<dbReference type="CDD" id="cd03426">
    <property type="entry name" value="NUDIX_CoAse_Nudt7"/>
    <property type="match status" value="1"/>
</dbReference>
<comment type="caution">
    <text evidence="8">The sequence shown here is derived from an EMBL/GenBank/DDBJ whole genome shotgun (WGS) entry which is preliminary data.</text>
</comment>
<evidence type="ECO:0000256" key="1">
    <source>
        <dbReference type="ARBA" id="ARBA00001936"/>
    </source>
</evidence>
<reference evidence="9" key="1">
    <citation type="journal article" date="2019" name="Int. J. Syst. Evol. Microbiol.">
        <title>The Global Catalogue of Microorganisms (GCM) 10K type strain sequencing project: providing services to taxonomists for standard genome sequencing and annotation.</title>
        <authorList>
            <consortium name="The Broad Institute Genomics Platform"/>
            <consortium name="The Broad Institute Genome Sequencing Center for Infectious Disease"/>
            <person name="Wu L."/>
            <person name="Ma J."/>
        </authorList>
    </citation>
    <scope>NUCLEOTIDE SEQUENCE [LARGE SCALE GENOMIC DNA]</scope>
    <source>
        <strain evidence="9">CCUG 58728</strain>
    </source>
</reference>
<evidence type="ECO:0000259" key="7">
    <source>
        <dbReference type="PROSITE" id="PS51462"/>
    </source>
</evidence>
<dbReference type="PANTHER" id="PTHR12992">
    <property type="entry name" value="NUDIX HYDROLASE"/>
    <property type="match status" value="1"/>
</dbReference>
<evidence type="ECO:0000256" key="5">
    <source>
        <dbReference type="ARBA" id="ARBA00022842"/>
    </source>
</evidence>
<dbReference type="InterPro" id="IPR015797">
    <property type="entry name" value="NUDIX_hydrolase-like_dom_sf"/>
</dbReference>
<evidence type="ECO:0000313" key="9">
    <source>
        <dbReference type="Proteomes" id="UP001595901"/>
    </source>
</evidence>
<dbReference type="SUPFAM" id="SSF55811">
    <property type="entry name" value="Nudix"/>
    <property type="match status" value="1"/>
</dbReference>
<organism evidence="8 9">
    <name type="scientific">Streptococcus dentapri</name>
    <dbReference type="NCBI Taxonomy" id="573564"/>
    <lineage>
        <taxon>Bacteria</taxon>
        <taxon>Bacillati</taxon>
        <taxon>Bacillota</taxon>
        <taxon>Bacilli</taxon>
        <taxon>Lactobacillales</taxon>
        <taxon>Streptococcaceae</taxon>
        <taxon>Streptococcus</taxon>
    </lineage>
</organism>
<name>A0ABV8CYH8_9STRE</name>
<dbReference type="PROSITE" id="PS51462">
    <property type="entry name" value="NUDIX"/>
    <property type="match status" value="1"/>
</dbReference>
<evidence type="ECO:0000256" key="6">
    <source>
        <dbReference type="ARBA" id="ARBA00023211"/>
    </source>
</evidence>
<dbReference type="Pfam" id="PF00293">
    <property type="entry name" value="NUDIX"/>
    <property type="match status" value="1"/>
</dbReference>
<dbReference type="EMBL" id="JBHSAC010000007">
    <property type="protein sequence ID" value="MFC3931333.1"/>
    <property type="molecule type" value="Genomic_DNA"/>
</dbReference>
<keyword evidence="5" id="KW-0460">Magnesium</keyword>
<comment type="cofactor">
    <cofactor evidence="1">
        <name>Mn(2+)</name>
        <dbReference type="ChEBI" id="CHEBI:29035"/>
    </cofactor>
</comment>
<dbReference type="InterPro" id="IPR020084">
    <property type="entry name" value="NUDIX_hydrolase_CS"/>
</dbReference>
<dbReference type="EC" id="3.6.1.55" evidence="8"/>
<dbReference type="Gene3D" id="3.90.79.10">
    <property type="entry name" value="Nucleoside Triphosphate Pyrophosphohydrolase"/>
    <property type="match status" value="1"/>
</dbReference>
<dbReference type="GO" id="GO:0035539">
    <property type="term" value="F:8-oxo-7,8-dihydrodeoxyguanosine triphosphate pyrophosphatase activity"/>
    <property type="evidence" value="ECO:0007669"/>
    <property type="project" value="UniProtKB-EC"/>
</dbReference>
<evidence type="ECO:0000313" key="8">
    <source>
        <dbReference type="EMBL" id="MFC3931333.1"/>
    </source>
</evidence>
<keyword evidence="4 8" id="KW-0378">Hydrolase</keyword>
<feature type="domain" description="Nudix hydrolase" evidence="7">
    <location>
        <begin position="21"/>
        <end position="153"/>
    </location>
</feature>
<accession>A0ABV8CYH8</accession>
<comment type="cofactor">
    <cofactor evidence="2">
        <name>Mg(2+)</name>
        <dbReference type="ChEBI" id="CHEBI:18420"/>
    </cofactor>
</comment>
<keyword evidence="9" id="KW-1185">Reference proteome</keyword>
<evidence type="ECO:0000256" key="3">
    <source>
        <dbReference type="ARBA" id="ARBA00022723"/>
    </source>
</evidence>
<gene>
    <name evidence="8" type="ORF">ACFOSE_00735</name>
</gene>
<protein>
    <submittedName>
        <fullName evidence="8">NUDIX hydrolase</fullName>
        <ecNumber evidence="8">3.6.1.55</ecNumber>
    </submittedName>
</protein>
<dbReference type="PROSITE" id="PS00893">
    <property type="entry name" value="NUDIX_BOX"/>
    <property type="match status" value="1"/>
</dbReference>
<dbReference type="InterPro" id="IPR045121">
    <property type="entry name" value="CoAse"/>
</dbReference>
<dbReference type="PANTHER" id="PTHR12992:SF11">
    <property type="entry name" value="MITOCHONDRIAL COENZYME A DIPHOSPHATASE NUDT8"/>
    <property type="match status" value="1"/>
</dbReference>
<keyword evidence="3" id="KW-0479">Metal-binding</keyword>
<dbReference type="RefSeq" id="WP_380429201.1">
    <property type="nucleotide sequence ID" value="NZ_JBHSAC010000007.1"/>
</dbReference>
<dbReference type="InterPro" id="IPR000086">
    <property type="entry name" value="NUDIX_hydrolase_dom"/>
</dbReference>
<proteinExistence type="predicted"/>
<keyword evidence="6" id="KW-0464">Manganese</keyword>
<evidence type="ECO:0000256" key="4">
    <source>
        <dbReference type="ARBA" id="ARBA00022801"/>
    </source>
</evidence>
<evidence type="ECO:0000256" key="2">
    <source>
        <dbReference type="ARBA" id="ARBA00001946"/>
    </source>
</evidence>
<sequence>MELNWLEKLKNYQPKPLDEEGRYAVLLPLVWDEQSQIWQVLYQIRSQEISQPGEVSFPGGRVEEGEAFEAAAIRETIEELNVTSDQIEIKGEIDYSVHHHRTIRCFVGTLAGDWKQIRPNANEVDRLFTIPLSDLMKTPPKVYRLLSTLDPSSDFPFERIPQGYQYNFGKDQRKIPFYDLAGENLWGLTAQFTARFVTILQEDILNK</sequence>